<name>A0A814XWC6_9BILA</name>
<feature type="compositionally biased region" description="Low complexity" evidence="1">
    <location>
        <begin position="147"/>
        <end position="157"/>
    </location>
</feature>
<feature type="region of interest" description="Disordered" evidence="1">
    <location>
        <begin position="118"/>
        <end position="167"/>
    </location>
</feature>
<dbReference type="AlphaFoldDB" id="A0A814XWC6"/>
<keyword evidence="3" id="KW-1185">Reference proteome</keyword>
<dbReference type="EMBL" id="CAJNOL010000859">
    <property type="protein sequence ID" value="CAF1221135.1"/>
    <property type="molecule type" value="Genomic_DNA"/>
</dbReference>
<accession>A0A814XWC6</accession>
<proteinExistence type="predicted"/>
<evidence type="ECO:0000313" key="2">
    <source>
        <dbReference type="EMBL" id="CAF1221135.1"/>
    </source>
</evidence>
<reference evidence="2" key="1">
    <citation type="submission" date="2021-02" db="EMBL/GenBank/DDBJ databases">
        <authorList>
            <person name="Nowell W R."/>
        </authorList>
    </citation>
    <scope>NUCLEOTIDE SEQUENCE</scope>
</reference>
<sequence length="209" mass="24759">MTYQEREFLVSESSQPQQSYSQRRIFNKRNNIWYPSSRLSSSKPFRIECKAEERHFIGDTPSYYNIDSSLKPIRFTMNDQLEPAQFRSEIIVHNDAETDLHVKRLRVAFHFYDDSPTNAMLKSRATPPPESSIRSRSLDRPRSSVPQQQQQQQQQQQKDNDSKRKFQSTTSSEFKFLHKWIDDICSNESLMTNDDIVFFIKNGEFFARI</sequence>
<gene>
    <name evidence="2" type="ORF">JXQ802_LOCUS25449</name>
</gene>
<comment type="caution">
    <text evidence="2">The sequence shown here is derived from an EMBL/GenBank/DDBJ whole genome shotgun (WGS) entry which is preliminary data.</text>
</comment>
<organism evidence="2 3">
    <name type="scientific">Rotaria sordida</name>
    <dbReference type="NCBI Taxonomy" id="392033"/>
    <lineage>
        <taxon>Eukaryota</taxon>
        <taxon>Metazoa</taxon>
        <taxon>Spiralia</taxon>
        <taxon>Gnathifera</taxon>
        <taxon>Rotifera</taxon>
        <taxon>Eurotatoria</taxon>
        <taxon>Bdelloidea</taxon>
        <taxon>Philodinida</taxon>
        <taxon>Philodinidae</taxon>
        <taxon>Rotaria</taxon>
    </lineage>
</organism>
<evidence type="ECO:0000256" key="1">
    <source>
        <dbReference type="SAM" id="MobiDB-lite"/>
    </source>
</evidence>
<evidence type="ECO:0000313" key="3">
    <source>
        <dbReference type="Proteomes" id="UP000663870"/>
    </source>
</evidence>
<dbReference type="Proteomes" id="UP000663870">
    <property type="component" value="Unassembled WGS sequence"/>
</dbReference>
<protein>
    <submittedName>
        <fullName evidence="2">Uncharacterized protein</fullName>
    </submittedName>
</protein>